<proteinExistence type="inferred from homology"/>
<feature type="region of interest" description="Disordered" evidence="5">
    <location>
        <begin position="118"/>
        <end position="220"/>
    </location>
</feature>
<keyword evidence="4" id="KW-0539">Nucleus</keyword>
<dbReference type="Gene3D" id="1.10.418.10">
    <property type="entry name" value="Calponin-like domain"/>
    <property type="match status" value="1"/>
</dbReference>
<protein>
    <recommendedName>
        <fullName evidence="6">Calponin-homology (CH) domain-containing protein</fullName>
    </recommendedName>
</protein>
<feature type="compositionally biased region" description="Basic and acidic residues" evidence="5">
    <location>
        <begin position="200"/>
        <end position="214"/>
    </location>
</feature>
<feature type="compositionally biased region" description="Polar residues" evidence="5">
    <location>
        <begin position="190"/>
        <end position="199"/>
    </location>
</feature>
<dbReference type="STRING" id="8022.A0A060XJH5"/>
<dbReference type="PROSITE" id="PS50021">
    <property type="entry name" value="CH"/>
    <property type="match status" value="1"/>
</dbReference>
<feature type="domain" description="Calponin-homology (CH)" evidence="6">
    <location>
        <begin position="8"/>
        <end position="115"/>
    </location>
</feature>
<dbReference type="InterPro" id="IPR036872">
    <property type="entry name" value="CH_dom_sf"/>
</dbReference>
<dbReference type="GO" id="GO:0005634">
    <property type="term" value="C:nucleus"/>
    <property type="evidence" value="ECO:0007669"/>
    <property type="project" value="UniProtKB-SubCell"/>
</dbReference>
<evidence type="ECO:0000256" key="1">
    <source>
        <dbReference type="ARBA" id="ARBA00004123"/>
    </source>
</evidence>
<dbReference type="InterPro" id="IPR001715">
    <property type="entry name" value="CH_dom"/>
</dbReference>
<evidence type="ECO:0000256" key="2">
    <source>
        <dbReference type="ARBA" id="ARBA00006255"/>
    </source>
</evidence>
<evidence type="ECO:0000256" key="5">
    <source>
        <dbReference type="SAM" id="MobiDB-lite"/>
    </source>
</evidence>
<gene>
    <name evidence="7" type="ORF">GSONMT00059241001</name>
</gene>
<dbReference type="FunFam" id="1.10.418.10:FF:000018">
    <property type="entry name" value="Neuron navigator 2"/>
    <property type="match status" value="1"/>
</dbReference>
<dbReference type="Pfam" id="PF00307">
    <property type="entry name" value="CH"/>
    <property type="match status" value="1"/>
</dbReference>
<dbReference type="PANTHER" id="PTHR12784">
    <property type="entry name" value="STEERIN"/>
    <property type="match status" value="1"/>
</dbReference>
<evidence type="ECO:0000256" key="3">
    <source>
        <dbReference type="ARBA" id="ARBA00023054"/>
    </source>
</evidence>
<dbReference type="SMART" id="SM00033">
    <property type="entry name" value="CH"/>
    <property type="match status" value="1"/>
</dbReference>
<evidence type="ECO:0000259" key="6">
    <source>
        <dbReference type="PROSITE" id="PS50021"/>
    </source>
</evidence>
<reference evidence="7" key="2">
    <citation type="submission" date="2014-03" db="EMBL/GenBank/DDBJ databases">
        <authorList>
            <person name="Genoscope - CEA"/>
        </authorList>
    </citation>
    <scope>NUCLEOTIDE SEQUENCE</scope>
</reference>
<dbReference type="PaxDb" id="8022-A0A060XJH5"/>
<dbReference type="PANTHER" id="PTHR12784:SF28">
    <property type="entry name" value="PROTEIN SICKIE"/>
    <property type="match status" value="1"/>
</dbReference>
<feature type="compositionally biased region" description="Polar residues" evidence="5">
    <location>
        <begin position="127"/>
        <end position="138"/>
    </location>
</feature>
<dbReference type="EMBL" id="FR905448">
    <property type="protein sequence ID" value="CDQ79382.1"/>
    <property type="molecule type" value="Genomic_DNA"/>
</dbReference>
<keyword evidence="3" id="KW-0175">Coiled coil</keyword>
<evidence type="ECO:0000256" key="4">
    <source>
        <dbReference type="ARBA" id="ARBA00023242"/>
    </source>
</evidence>
<organism evidence="7 8">
    <name type="scientific">Oncorhynchus mykiss</name>
    <name type="common">Rainbow trout</name>
    <name type="synonym">Salmo gairdneri</name>
    <dbReference type="NCBI Taxonomy" id="8022"/>
    <lineage>
        <taxon>Eukaryota</taxon>
        <taxon>Metazoa</taxon>
        <taxon>Chordata</taxon>
        <taxon>Craniata</taxon>
        <taxon>Vertebrata</taxon>
        <taxon>Euteleostomi</taxon>
        <taxon>Actinopterygii</taxon>
        <taxon>Neopterygii</taxon>
        <taxon>Teleostei</taxon>
        <taxon>Protacanthopterygii</taxon>
        <taxon>Salmoniformes</taxon>
        <taxon>Salmonidae</taxon>
        <taxon>Salmoninae</taxon>
        <taxon>Oncorhynchus</taxon>
    </lineage>
</organism>
<reference evidence="7" key="1">
    <citation type="journal article" date="2014" name="Nat. Commun.">
        <title>The rainbow trout genome provides novel insights into evolution after whole-genome duplication in vertebrates.</title>
        <authorList>
            <person name="Berthelot C."/>
            <person name="Brunet F."/>
            <person name="Chalopin D."/>
            <person name="Juanchich A."/>
            <person name="Bernard M."/>
            <person name="Noel B."/>
            <person name="Bento P."/>
            <person name="Da Silva C."/>
            <person name="Labadie K."/>
            <person name="Alberti A."/>
            <person name="Aury J.M."/>
            <person name="Louis A."/>
            <person name="Dehais P."/>
            <person name="Bardou P."/>
            <person name="Montfort J."/>
            <person name="Klopp C."/>
            <person name="Cabau C."/>
            <person name="Gaspin C."/>
            <person name="Thorgaard G.H."/>
            <person name="Boussaha M."/>
            <person name="Quillet E."/>
            <person name="Guyomard R."/>
            <person name="Galiana D."/>
            <person name="Bobe J."/>
            <person name="Volff J.N."/>
            <person name="Genet C."/>
            <person name="Wincker P."/>
            <person name="Jaillon O."/>
            <person name="Roest Crollius H."/>
            <person name="Guiguen Y."/>
        </authorList>
    </citation>
    <scope>NUCLEOTIDE SEQUENCE [LARGE SCALE GENOMIC DNA]</scope>
</reference>
<comment type="similarity">
    <text evidence="2">Belongs to the Nav/unc-53 family.</text>
</comment>
<dbReference type="GO" id="GO:0022008">
    <property type="term" value="P:neurogenesis"/>
    <property type="evidence" value="ECO:0007669"/>
    <property type="project" value="InterPro"/>
</dbReference>
<dbReference type="SUPFAM" id="SSF47576">
    <property type="entry name" value="Calponin-homology domain, CH-domain"/>
    <property type="match status" value="1"/>
</dbReference>
<evidence type="ECO:0000313" key="7">
    <source>
        <dbReference type="EMBL" id="CDQ79382.1"/>
    </source>
</evidence>
<dbReference type="AlphaFoldDB" id="A0A060XJH5"/>
<dbReference type="InterPro" id="IPR039041">
    <property type="entry name" value="Nav/unc-53"/>
</dbReference>
<evidence type="ECO:0000313" key="8">
    <source>
        <dbReference type="Proteomes" id="UP000193380"/>
    </source>
</evidence>
<accession>A0A060XJH5</accession>
<comment type="subcellular location">
    <subcellularLocation>
        <location evidence="1">Nucleus</location>
    </subcellularLocation>
</comment>
<dbReference type="Proteomes" id="UP000193380">
    <property type="component" value="Unassembled WGS sequence"/>
</dbReference>
<name>A0A060XJH5_ONCMY</name>
<sequence>MSIVCLCFVVGQIYTDWANHYLVKSGRQRLIKDLQQDVTDGVLLAEIIQVVANEKIEDINGYPKSRTQMIENIDTCLGFLAARGVNIQGLCAEEIRNGNLKTILGLFFSLSRYKQQQQQQKVLKQQASHQPKHSTQPGHTPHRSPAPSHTHTHGSTAPEHKAASDMLSRLPGPTTRVSAPGSEGKHRGASISNRRSQSFNHHDMPKSSSSDRGELPYMRK</sequence>